<name>A0A2X4REW6_9CORY</name>
<gene>
    <name evidence="1" type="ORF">NCTC10288_02114</name>
</gene>
<organism evidence="1 2">
    <name type="scientific">Corynebacterium minutissimum</name>
    <dbReference type="NCBI Taxonomy" id="38301"/>
    <lineage>
        <taxon>Bacteria</taxon>
        <taxon>Bacillati</taxon>
        <taxon>Actinomycetota</taxon>
        <taxon>Actinomycetes</taxon>
        <taxon>Mycobacteriales</taxon>
        <taxon>Corynebacteriaceae</taxon>
        <taxon>Corynebacterium</taxon>
    </lineage>
</organism>
<dbReference type="EMBL" id="LS483460">
    <property type="protein sequence ID" value="SQI00796.1"/>
    <property type="molecule type" value="Genomic_DNA"/>
</dbReference>
<dbReference type="KEGG" id="cmin:NCTC10288_02114"/>
<proteinExistence type="predicted"/>
<accession>A0A2X4REW6</accession>
<dbReference type="AlphaFoldDB" id="A0A2X4REW6"/>
<sequence length="40" mass="4468">MACVAFSALSLYGDLQLFDLSRVARGASEYGRFYICLTMK</sequence>
<dbReference type="Proteomes" id="UP000249264">
    <property type="component" value="Chromosome 1"/>
</dbReference>
<reference evidence="1 2" key="1">
    <citation type="submission" date="2018-06" db="EMBL/GenBank/DDBJ databases">
        <authorList>
            <consortium name="Pathogen Informatics"/>
            <person name="Doyle S."/>
        </authorList>
    </citation>
    <scope>NUCLEOTIDE SEQUENCE [LARGE SCALE GENOMIC DNA]</scope>
    <source>
        <strain evidence="1 2">NCTC10288</strain>
    </source>
</reference>
<evidence type="ECO:0000313" key="1">
    <source>
        <dbReference type="EMBL" id="SQI00796.1"/>
    </source>
</evidence>
<protein>
    <submittedName>
        <fullName evidence="1">Uncharacterized protein</fullName>
    </submittedName>
</protein>
<evidence type="ECO:0000313" key="2">
    <source>
        <dbReference type="Proteomes" id="UP000249264"/>
    </source>
</evidence>